<dbReference type="RefSeq" id="WP_115029781.1">
    <property type="nucleotide sequence ID" value="NZ_UFYA01000001.1"/>
</dbReference>
<accession>A0AA46BM67</accession>
<proteinExistence type="predicted"/>
<keyword evidence="3" id="KW-0786">Thiamine pyrophosphate</keyword>
<comment type="cofactor">
    <cofactor evidence="1">
        <name>thiamine diphosphate</name>
        <dbReference type="ChEBI" id="CHEBI:58937"/>
    </cofactor>
</comment>
<evidence type="ECO:0000259" key="4">
    <source>
        <dbReference type="Pfam" id="PF00676"/>
    </source>
</evidence>
<dbReference type="Proteomes" id="UP000254118">
    <property type="component" value="Unassembled WGS sequence"/>
</dbReference>
<dbReference type="GO" id="GO:0004739">
    <property type="term" value="F:pyruvate dehydrogenase (acetyl-transferring) activity"/>
    <property type="evidence" value="ECO:0007669"/>
    <property type="project" value="UniProtKB-EC"/>
</dbReference>
<evidence type="ECO:0000256" key="2">
    <source>
        <dbReference type="ARBA" id="ARBA00023002"/>
    </source>
</evidence>
<dbReference type="PANTHER" id="PTHR43380:SF1">
    <property type="entry name" value="2-OXOISOVALERATE DEHYDROGENASE SUBUNIT ALPHA, MITOCHONDRIAL"/>
    <property type="match status" value="1"/>
</dbReference>
<dbReference type="CDD" id="cd02000">
    <property type="entry name" value="TPP_E1_PDC_ADC_BCADC"/>
    <property type="match status" value="1"/>
</dbReference>
<comment type="caution">
    <text evidence="5">The sequence shown here is derived from an EMBL/GenBank/DDBJ whole genome shotgun (WGS) entry which is preliminary data.</text>
</comment>
<protein>
    <submittedName>
        <fullName evidence="5">Pyruvate dehydrogenase E1 component subunit alpha</fullName>
        <ecNumber evidence="5">1.2.4.1</ecNumber>
    </submittedName>
</protein>
<evidence type="ECO:0000256" key="1">
    <source>
        <dbReference type="ARBA" id="ARBA00001964"/>
    </source>
</evidence>
<feature type="domain" description="Dehydrogenase E1 component" evidence="4">
    <location>
        <begin position="60"/>
        <end position="336"/>
    </location>
</feature>
<evidence type="ECO:0000313" key="6">
    <source>
        <dbReference type="Proteomes" id="UP000254118"/>
    </source>
</evidence>
<dbReference type="NCBIfam" id="TIGR03181">
    <property type="entry name" value="PDH_E1_alph_x"/>
    <property type="match status" value="1"/>
</dbReference>
<name>A0AA46BM67_9MICO</name>
<dbReference type="InterPro" id="IPR001017">
    <property type="entry name" value="DH_E1"/>
</dbReference>
<dbReference type="SUPFAM" id="SSF52518">
    <property type="entry name" value="Thiamin diphosphate-binding fold (THDP-binding)"/>
    <property type="match status" value="1"/>
</dbReference>
<evidence type="ECO:0000313" key="5">
    <source>
        <dbReference type="EMBL" id="STD06529.1"/>
    </source>
</evidence>
<keyword evidence="2 5" id="KW-0560">Oxidoreductase</keyword>
<keyword evidence="5" id="KW-0670">Pyruvate</keyword>
<dbReference type="InterPro" id="IPR050771">
    <property type="entry name" value="Alpha-ketoacid_DH_E1_comp"/>
</dbReference>
<dbReference type="AlphaFoldDB" id="A0AA46BM67"/>
<dbReference type="EC" id="1.2.4.1" evidence="5"/>
<dbReference type="Pfam" id="PF00676">
    <property type="entry name" value="E1_dh"/>
    <property type="match status" value="1"/>
</dbReference>
<dbReference type="InterPro" id="IPR029061">
    <property type="entry name" value="THDP-binding"/>
</dbReference>
<dbReference type="PANTHER" id="PTHR43380">
    <property type="entry name" value="2-OXOISOVALERATE DEHYDROGENASE SUBUNIT ALPHA, MITOCHONDRIAL"/>
    <property type="match status" value="1"/>
</dbReference>
<sequence>MTTTHSLTNIDLAHLVTTYAEDFPIIQVLDETGTIVDPQAAQKIDDNTLVQLMKDLQWAKTFDVRITMLNRQGTLANYAPGGGQEASQFATLAALDKGDFLVPTYRDIAPLIKHGLPMWKAFLWWRGHVEGNTYKPEFQAWTPQVIVGGSIPHAAGVALGKKKKGDNHVVMAYCGDGATSQGDFYEGLNFAGIYKAPLIVVVQNNQWAISTPLTQQTAAATIAQKGVAAGIPSLRIDGNDPIALYLAVKQAREYALAGNGPVLIEALTYRTGAHTMSDDPKRYREDDEVDMWISRSAVTRLATHLTSKNLWNEDMAHHIDEQVKAEVKQAITDMGKIPAQKVSTFLTNMYENPPQNITEQIAVYQAKENN</sequence>
<dbReference type="InterPro" id="IPR017596">
    <property type="entry name" value="PdhA/BkdA"/>
</dbReference>
<gene>
    <name evidence="5" type="primary">pdhA</name>
    <name evidence="5" type="ORF">NCTC7915_00636</name>
</gene>
<dbReference type="EMBL" id="UFYA01000001">
    <property type="protein sequence ID" value="STD06529.1"/>
    <property type="molecule type" value="Genomic_DNA"/>
</dbReference>
<dbReference type="Gene3D" id="3.40.50.970">
    <property type="match status" value="1"/>
</dbReference>
<dbReference type="GO" id="GO:0009083">
    <property type="term" value="P:branched-chain amino acid catabolic process"/>
    <property type="evidence" value="ECO:0007669"/>
    <property type="project" value="TreeGrafter"/>
</dbReference>
<organism evidence="5 6">
    <name type="scientific">Dermatophilus congolensis</name>
    <dbReference type="NCBI Taxonomy" id="1863"/>
    <lineage>
        <taxon>Bacteria</taxon>
        <taxon>Bacillati</taxon>
        <taxon>Actinomycetota</taxon>
        <taxon>Actinomycetes</taxon>
        <taxon>Micrococcales</taxon>
        <taxon>Dermatophilaceae</taxon>
        <taxon>Dermatophilus</taxon>
    </lineage>
</organism>
<reference evidence="5 6" key="1">
    <citation type="submission" date="2018-06" db="EMBL/GenBank/DDBJ databases">
        <authorList>
            <consortium name="Pathogen Informatics"/>
            <person name="Doyle S."/>
        </authorList>
    </citation>
    <scope>NUCLEOTIDE SEQUENCE [LARGE SCALE GENOMIC DNA]</scope>
    <source>
        <strain evidence="5 6">NCTC7915</strain>
    </source>
</reference>
<evidence type="ECO:0000256" key="3">
    <source>
        <dbReference type="ARBA" id="ARBA00023052"/>
    </source>
</evidence>
<dbReference type="GO" id="GO:0000287">
    <property type="term" value="F:magnesium ion binding"/>
    <property type="evidence" value="ECO:0007669"/>
    <property type="project" value="UniProtKB-ARBA"/>
</dbReference>